<dbReference type="EMBL" id="CM047586">
    <property type="protein sequence ID" value="KAI9909503.1"/>
    <property type="molecule type" value="Genomic_DNA"/>
</dbReference>
<sequence>MTYLQSKESMEEEERRRQRYVEKRRLEMEEKRFELDRLRLESETQRFMLEAEEKKRKERHAFILQLIASGKSKEEDEALFSLL</sequence>
<evidence type="ECO:0000313" key="2">
    <source>
        <dbReference type="Proteomes" id="UP001163321"/>
    </source>
</evidence>
<dbReference type="Proteomes" id="UP001163321">
    <property type="component" value="Chromosome 7"/>
</dbReference>
<accession>A0ACC0VSM8</accession>
<protein>
    <submittedName>
        <fullName evidence="1">Uncharacterized protein</fullName>
    </submittedName>
</protein>
<proteinExistence type="predicted"/>
<keyword evidence="2" id="KW-1185">Reference proteome</keyword>
<name>A0ACC0VSM8_9STRA</name>
<reference evidence="1 2" key="1">
    <citation type="journal article" date="2022" name="bioRxiv">
        <title>The genome of the oomycete Peronosclerospora sorghi, a cosmopolitan pathogen of maize and sorghum, is inflated with dispersed pseudogenes.</title>
        <authorList>
            <person name="Fletcher K."/>
            <person name="Martin F."/>
            <person name="Isakeit T."/>
            <person name="Cavanaugh K."/>
            <person name="Magill C."/>
            <person name="Michelmore R."/>
        </authorList>
    </citation>
    <scope>NUCLEOTIDE SEQUENCE [LARGE SCALE GENOMIC DNA]</scope>
    <source>
        <strain evidence="1">P6</strain>
    </source>
</reference>
<evidence type="ECO:0000313" key="1">
    <source>
        <dbReference type="EMBL" id="KAI9909503.1"/>
    </source>
</evidence>
<organism evidence="1 2">
    <name type="scientific">Peronosclerospora sorghi</name>
    <dbReference type="NCBI Taxonomy" id="230839"/>
    <lineage>
        <taxon>Eukaryota</taxon>
        <taxon>Sar</taxon>
        <taxon>Stramenopiles</taxon>
        <taxon>Oomycota</taxon>
        <taxon>Peronosporomycetes</taxon>
        <taxon>Peronosporales</taxon>
        <taxon>Peronosporaceae</taxon>
        <taxon>Peronosclerospora</taxon>
    </lineage>
</organism>
<gene>
    <name evidence="1" type="ORF">PsorP6_015087</name>
</gene>
<comment type="caution">
    <text evidence="1">The sequence shown here is derived from an EMBL/GenBank/DDBJ whole genome shotgun (WGS) entry which is preliminary data.</text>
</comment>